<dbReference type="KEGG" id="pavi:110746461"/>
<name>A0A6P5RHE7_PRUAV</name>
<dbReference type="Pfam" id="PF13976">
    <property type="entry name" value="gag_pre-integrs"/>
    <property type="match status" value="1"/>
</dbReference>
<dbReference type="PANTHER" id="PTHR35317">
    <property type="entry name" value="OS04G0629600 PROTEIN"/>
    <property type="match status" value="1"/>
</dbReference>
<dbReference type="InterPro" id="IPR054722">
    <property type="entry name" value="PolX-like_BBD"/>
</dbReference>
<organism evidence="5 6">
    <name type="scientific">Prunus avium</name>
    <name type="common">Cherry</name>
    <name type="synonym">Cerasus avium</name>
    <dbReference type="NCBI Taxonomy" id="42229"/>
    <lineage>
        <taxon>Eukaryota</taxon>
        <taxon>Viridiplantae</taxon>
        <taxon>Streptophyta</taxon>
        <taxon>Embryophyta</taxon>
        <taxon>Tracheophyta</taxon>
        <taxon>Spermatophyta</taxon>
        <taxon>Magnoliopsida</taxon>
        <taxon>eudicotyledons</taxon>
        <taxon>Gunneridae</taxon>
        <taxon>Pentapetalae</taxon>
        <taxon>rosids</taxon>
        <taxon>fabids</taxon>
        <taxon>Rosales</taxon>
        <taxon>Rosaceae</taxon>
        <taxon>Amygdaloideae</taxon>
        <taxon>Amygdaleae</taxon>
        <taxon>Prunus</taxon>
    </lineage>
</organism>
<dbReference type="InterPro" id="IPR036875">
    <property type="entry name" value="Znf_CCHC_sf"/>
</dbReference>
<evidence type="ECO:0000256" key="3">
    <source>
        <dbReference type="SAM" id="MobiDB-lite"/>
    </source>
</evidence>
<dbReference type="GeneID" id="110746461"/>
<evidence type="ECO:0000259" key="4">
    <source>
        <dbReference type="PROSITE" id="PS50158"/>
    </source>
</evidence>
<evidence type="ECO:0000256" key="2">
    <source>
        <dbReference type="SAM" id="Coils"/>
    </source>
</evidence>
<reference evidence="6" key="1">
    <citation type="submission" date="2025-08" db="UniProtKB">
        <authorList>
            <consortium name="RefSeq"/>
        </authorList>
    </citation>
    <scope>IDENTIFICATION</scope>
</reference>
<feature type="domain" description="CCHC-type" evidence="4">
    <location>
        <begin position="297"/>
        <end position="311"/>
    </location>
</feature>
<accession>A0A6P5RHE7</accession>
<protein>
    <submittedName>
        <fullName evidence="6">Uncharacterized protein LOC110746461</fullName>
    </submittedName>
</protein>
<keyword evidence="1" id="KW-0862">Zinc</keyword>
<dbReference type="Pfam" id="PF14223">
    <property type="entry name" value="Retrotran_gag_2"/>
    <property type="match status" value="1"/>
</dbReference>
<dbReference type="SUPFAM" id="SSF57756">
    <property type="entry name" value="Retrovirus zinc finger-like domains"/>
    <property type="match status" value="1"/>
</dbReference>
<dbReference type="Pfam" id="PF22936">
    <property type="entry name" value="Pol_BBD"/>
    <property type="match status" value="1"/>
</dbReference>
<dbReference type="PROSITE" id="PS50158">
    <property type="entry name" value="ZF_CCHC"/>
    <property type="match status" value="1"/>
</dbReference>
<proteinExistence type="predicted"/>
<keyword evidence="5" id="KW-1185">Reference proteome</keyword>
<keyword evidence="2" id="KW-0175">Coiled coil</keyword>
<keyword evidence="1" id="KW-0479">Metal-binding</keyword>
<dbReference type="PANTHER" id="PTHR35317:SF23">
    <property type="entry name" value="OS04G0629600 PROTEIN"/>
    <property type="match status" value="1"/>
</dbReference>
<dbReference type="SMART" id="SM00343">
    <property type="entry name" value="ZnF_C2HC"/>
    <property type="match status" value="2"/>
</dbReference>
<keyword evidence="1" id="KW-0863">Zinc-finger</keyword>
<dbReference type="GO" id="GO:0008270">
    <property type="term" value="F:zinc ion binding"/>
    <property type="evidence" value="ECO:0007669"/>
    <property type="project" value="UniProtKB-KW"/>
</dbReference>
<dbReference type="RefSeq" id="XP_021802374.1">
    <property type="nucleotide sequence ID" value="XM_021946682.1"/>
</dbReference>
<dbReference type="GO" id="GO:0003676">
    <property type="term" value="F:nucleic acid binding"/>
    <property type="evidence" value="ECO:0007669"/>
    <property type="project" value="InterPro"/>
</dbReference>
<evidence type="ECO:0000313" key="5">
    <source>
        <dbReference type="Proteomes" id="UP000515124"/>
    </source>
</evidence>
<feature type="coiled-coil region" evidence="2">
    <location>
        <begin position="391"/>
        <end position="425"/>
    </location>
</feature>
<dbReference type="InterPro" id="IPR025724">
    <property type="entry name" value="GAG-pre-integrase_dom"/>
</dbReference>
<dbReference type="InterPro" id="IPR001878">
    <property type="entry name" value="Znf_CCHC"/>
</dbReference>
<gene>
    <name evidence="6" type="primary">LOC110746461</name>
</gene>
<evidence type="ECO:0000313" key="6">
    <source>
        <dbReference type="RefSeq" id="XP_021802374.1"/>
    </source>
</evidence>
<sequence length="837" mass="94175">MERDRAHCSVAHPPLFNGEYYSAWKHKMRAFLLALDSKAWKMTTDGWNPPTTINPFGERELKEEDVWTVEEKILSNSNRKALNALFVAVNPEQFAYIENCDTSREAWDILRLTHEGDEKVKEAKLDMVSAEFESLKMQDSETIQEFYAKFSALANSSHNLGEKIPEIKLIKKFLRSLPNRFDAKRTAFSEMRDLTTVKLHQVIGSFRTYEMEMNMNLSKKAKNIALKSVKEEESSSSLDNLVTEDEMALFTRQLRKFLKLRNSGGNQNNFQLNSGFDKNKNAAHSDFREKKPGGSVKCYECGGIGHIAHECANTLKKQSQLSDSEDDSMNDSYDDESIVAFVGKLSTKPDEESDNDVELIDSEDELIQKYEELVKVSYNIKKQSVHLSSKVLMLQQENADLSNIVSQLKQENEKLKLDLDLSRKREIDFTIGAEKIDNMIKMGKSFGDKYGLGFTPETVKINEKVKFVKAVDSVETVDQSETYMAQSVSVMDQSGVSKFQSKQIQNPPSVYNSRTKGNASGSGLSKKNHFIPVCHFCNKKGHIRPNCFKLKGKNVSLSLEKQVQNLLSEVAIISNMLRSNQATKVPTKKVWVRKTNQTCLIALNALSVKNSNARYFDSGCSNHMTGDKSLFLNYSPISSLGSVTFGDGSKSSILGRGTIFAPGINKLENVLYVENLKSNLISISQLCDQDTCNVSFSKGRCVVSNKEGNVVLTGLRSSDNCYCVETNFFSNDLACNLSRDDSMVLWHQRLGHVNLKNIENLSKKENHLSVVTKLSFSKTNEPITSEVVHSFVEHSPTTWVRRDHPSDIILNDPTAGVKARKQFVEETDSVPCSINAF</sequence>
<evidence type="ECO:0000256" key="1">
    <source>
        <dbReference type="PROSITE-ProRule" id="PRU00047"/>
    </source>
</evidence>
<dbReference type="Pfam" id="PF00098">
    <property type="entry name" value="zf-CCHC"/>
    <property type="match status" value="1"/>
</dbReference>
<dbReference type="AlphaFoldDB" id="A0A6P5RHE7"/>
<feature type="region of interest" description="Disordered" evidence="3">
    <location>
        <begin position="502"/>
        <end position="523"/>
    </location>
</feature>
<dbReference type="Proteomes" id="UP000515124">
    <property type="component" value="Unplaced"/>
</dbReference>